<dbReference type="Pfam" id="PF02602">
    <property type="entry name" value="HEM4"/>
    <property type="match status" value="1"/>
</dbReference>
<evidence type="ECO:0000256" key="3">
    <source>
        <dbReference type="ARBA" id="ARBA00013109"/>
    </source>
</evidence>
<dbReference type="EMBL" id="CAJEWD010000007">
    <property type="protein sequence ID" value="CAD2077137.1"/>
    <property type="molecule type" value="Genomic_DNA"/>
</dbReference>
<evidence type="ECO:0000259" key="10">
    <source>
        <dbReference type="Pfam" id="PF02602"/>
    </source>
</evidence>
<dbReference type="GO" id="GO:0004852">
    <property type="term" value="F:uroporphyrinogen-III synthase activity"/>
    <property type="evidence" value="ECO:0007669"/>
    <property type="project" value="UniProtKB-UniRule"/>
</dbReference>
<feature type="domain" description="Tetrapyrrole biosynthesis uroporphyrinogen III synthase" evidence="10">
    <location>
        <begin position="11"/>
        <end position="219"/>
    </location>
</feature>
<keyword evidence="5 9" id="KW-0627">Porphyrin biosynthesis</keyword>
<evidence type="ECO:0000256" key="1">
    <source>
        <dbReference type="ARBA" id="ARBA00004772"/>
    </source>
</evidence>
<dbReference type="UniPathway" id="UPA00251">
    <property type="reaction ID" value="UER00320"/>
</dbReference>
<protein>
    <recommendedName>
        <fullName evidence="7 9">Uroporphyrinogen-III synthase</fullName>
        <ecNumber evidence="3 9">4.2.1.75</ecNumber>
    </recommendedName>
</protein>
<dbReference type="EC" id="4.2.1.75" evidence="3 9"/>
<name>A0A6V7RGU7_9STAP</name>
<dbReference type="Proteomes" id="UP000589351">
    <property type="component" value="Unassembled WGS sequence"/>
</dbReference>
<proteinExistence type="inferred from homology"/>
<dbReference type="InterPro" id="IPR003754">
    <property type="entry name" value="4pyrrol_synth_uPrphyn_synth"/>
</dbReference>
<gene>
    <name evidence="11" type="ORF">JEODO184_01121</name>
</gene>
<dbReference type="Gene3D" id="3.40.50.10090">
    <property type="match status" value="2"/>
</dbReference>
<dbReference type="GO" id="GO:0006782">
    <property type="term" value="P:protoporphyrinogen IX biosynthetic process"/>
    <property type="evidence" value="ECO:0007669"/>
    <property type="project" value="UniProtKB-UniRule"/>
</dbReference>
<dbReference type="RefSeq" id="WP_185125645.1">
    <property type="nucleotide sequence ID" value="NZ_CAJEWD010000007.1"/>
</dbReference>
<comment type="similarity">
    <text evidence="2 9">Belongs to the uroporphyrinogen-III synthase family.</text>
</comment>
<evidence type="ECO:0000256" key="2">
    <source>
        <dbReference type="ARBA" id="ARBA00008133"/>
    </source>
</evidence>
<sequence length="228" mass="26292">MKNKTTVFVTQMKCQLQDEDLNIVHCPLIQTKMMDFDTDLLKQHYDLLVMTSKKTVDYLSPYFKDLNVDRIASIGKKTSEALESHGLKIDFEPRQFTQEGFIEEVEITKGQDILYPASRDKRPLMRDYMRNAGANVTEIPLYYPEAKEESLSMIKDHLANIDFLTLSSPSAVEALMTRFTPEDLKDLEIVAIGHVTESKLKSYGLYARTPEHETLEDMINYIKERIGK</sequence>
<accession>A0A6V7RGU7</accession>
<reference evidence="11 12" key="1">
    <citation type="submission" date="2020-07" db="EMBL/GenBank/DDBJ databases">
        <authorList>
            <person name="Criscuolo A."/>
        </authorList>
    </citation>
    <scope>NUCLEOTIDE SEQUENCE [LARGE SCALE GENOMIC DNA]</scope>
    <source>
        <strain evidence="11">CIP111649</strain>
    </source>
</reference>
<organism evidence="11 12">
    <name type="scientific">Jeotgalicoccus meleagridis</name>
    <dbReference type="NCBI Taxonomy" id="2759181"/>
    <lineage>
        <taxon>Bacteria</taxon>
        <taxon>Bacillati</taxon>
        <taxon>Bacillota</taxon>
        <taxon>Bacilli</taxon>
        <taxon>Bacillales</taxon>
        <taxon>Staphylococcaceae</taxon>
        <taxon>Jeotgalicoccus</taxon>
    </lineage>
</organism>
<dbReference type="InterPro" id="IPR036108">
    <property type="entry name" value="4pyrrol_syn_uPrphyn_synt_sf"/>
</dbReference>
<evidence type="ECO:0000313" key="11">
    <source>
        <dbReference type="EMBL" id="CAD2077137.1"/>
    </source>
</evidence>
<keyword evidence="4 9" id="KW-0456">Lyase</keyword>
<dbReference type="AlphaFoldDB" id="A0A6V7RGU7"/>
<evidence type="ECO:0000256" key="5">
    <source>
        <dbReference type="ARBA" id="ARBA00023244"/>
    </source>
</evidence>
<dbReference type="GO" id="GO:0006780">
    <property type="term" value="P:uroporphyrinogen III biosynthetic process"/>
    <property type="evidence" value="ECO:0007669"/>
    <property type="project" value="UniProtKB-UniRule"/>
</dbReference>
<dbReference type="PANTHER" id="PTHR38042:SF1">
    <property type="entry name" value="UROPORPHYRINOGEN-III SYNTHASE, CHLOROPLASTIC"/>
    <property type="match status" value="1"/>
</dbReference>
<comment type="pathway">
    <text evidence="1 9">Porphyrin-containing compound metabolism; protoporphyrin-IX biosynthesis; coproporphyrinogen-III from 5-aminolevulinate: step 3/4.</text>
</comment>
<evidence type="ECO:0000256" key="8">
    <source>
        <dbReference type="ARBA" id="ARBA00048617"/>
    </source>
</evidence>
<dbReference type="CDD" id="cd06578">
    <property type="entry name" value="HemD"/>
    <property type="match status" value="1"/>
</dbReference>
<dbReference type="SUPFAM" id="SSF69618">
    <property type="entry name" value="HemD-like"/>
    <property type="match status" value="1"/>
</dbReference>
<keyword evidence="12" id="KW-1185">Reference proteome</keyword>
<evidence type="ECO:0000313" key="12">
    <source>
        <dbReference type="Proteomes" id="UP000589351"/>
    </source>
</evidence>
<evidence type="ECO:0000256" key="6">
    <source>
        <dbReference type="ARBA" id="ARBA00037589"/>
    </source>
</evidence>
<comment type="caution">
    <text evidence="11">The sequence shown here is derived from an EMBL/GenBank/DDBJ whole genome shotgun (WGS) entry which is preliminary data.</text>
</comment>
<dbReference type="PANTHER" id="PTHR38042">
    <property type="entry name" value="UROPORPHYRINOGEN-III SYNTHASE, CHLOROPLASTIC"/>
    <property type="match status" value="1"/>
</dbReference>
<evidence type="ECO:0000256" key="7">
    <source>
        <dbReference type="ARBA" id="ARBA00040167"/>
    </source>
</evidence>
<evidence type="ECO:0000256" key="9">
    <source>
        <dbReference type="RuleBase" id="RU366031"/>
    </source>
</evidence>
<evidence type="ECO:0000256" key="4">
    <source>
        <dbReference type="ARBA" id="ARBA00023239"/>
    </source>
</evidence>
<comment type="function">
    <text evidence="6 9">Catalyzes cyclization of the linear tetrapyrrole, hydroxymethylbilane, to the macrocyclic uroporphyrinogen III.</text>
</comment>
<dbReference type="InterPro" id="IPR039793">
    <property type="entry name" value="UROS/Hem4"/>
</dbReference>
<comment type="catalytic activity">
    <reaction evidence="8 9">
        <text>hydroxymethylbilane = uroporphyrinogen III + H2O</text>
        <dbReference type="Rhea" id="RHEA:18965"/>
        <dbReference type="ChEBI" id="CHEBI:15377"/>
        <dbReference type="ChEBI" id="CHEBI:57308"/>
        <dbReference type="ChEBI" id="CHEBI:57845"/>
        <dbReference type="EC" id="4.2.1.75"/>
    </reaction>
</comment>